<dbReference type="InterPro" id="IPR005471">
    <property type="entry name" value="Tscrpt_reg_IclR_N"/>
</dbReference>
<organism evidence="3 4">
    <name type="scientific">Actinospica acidithermotolerans</name>
    <dbReference type="NCBI Taxonomy" id="2828514"/>
    <lineage>
        <taxon>Bacteria</taxon>
        <taxon>Bacillati</taxon>
        <taxon>Actinomycetota</taxon>
        <taxon>Actinomycetes</taxon>
        <taxon>Catenulisporales</taxon>
        <taxon>Actinospicaceae</taxon>
        <taxon>Actinospica</taxon>
    </lineage>
</organism>
<dbReference type="GO" id="GO:0003677">
    <property type="term" value="F:DNA binding"/>
    <property type="evidence" value="ECO:0007669"/>
    <property type="project" value="InterPro"/>
</dbReference>
<dbReference type="InterPro" id="IPR036388">
    <property type="entry name" value="WH-like_DNA-bd_sf"/>
</dbReference>
<evidence type="ECO:0000259" key="2">
    <source>
        <dbReference type="Pfam" id="PF09339"/>
    </source>
</evidence>
<comment type="caution">
    <text evidence="3">The sequence shown here is derived from an EMBL/GenBank/DDBJ whole genome shotgun (WGS) entry which is preliminary data.</text>
</comment>
<evidence type="ECO:0000256" key="1">
    <source>
        <dbReference type="ARBA" id="ARBA00006479"/>
    </source>
</evidence>
<dbReference type="PANTHER" id="PTHR18964">
    <property type="entry name" value="ROK (REPRESSOR, ORF, KINASE) FAMILY"/>
    <property type="match status" value="1"/>
</dbReference>
<dbReference type="AlphaFoldDB" id="A0A941EJQ5"/>
<accession>A0A941EJQ5</accession>
<evidence type="ECO:0000313" key="4">
    <source>
        <dbReference type="Proteomes" id="UP000676325"/>
    </source>
</evidence>
<reference evidence="3" key="1">
    <citation type="submission" date="2021-04" db="EMBL/GenBank/DDBJ databases">
        <title>Genome based classification of Actinospica acidithermotolerans sp. nov., an actinobacterium isolated from an Indonesian hot spring.</title>
        <authorList>
            <person name="Kusuma A.B."/>
            <person name="Putra K.E."/>
            <person name="Nafisah S."/>
            <person name="Loh J."/>
            <person name="Nouioui I."/>
            <person name="Goodfellow M."/>
        </authorList>
    </citation>
    <scope>NUCLEOTIDE SEQUENCE</scope>
    <source>
        <strain evidence="3">MGRD01-02</strain>
    </source>
</reference>
<dbReference type="PANTHER" id="PTHR18964:SF149">
    <property type="entry name" value="BIFUNCTIONAL UDP-N-ACETYLGLUCOSAMINE 2-EPIMERASE_N-ACETYLMANNOSAMINE KINASE"/>
    <property type="match status" value="1"/>
</dbReference>
<dbReference type="PROSITE" id="PS01125">
    <property type="entry name" value="ROK"/>
    <property type="match status" value="1"/>
</dbReference>
<sequence>MESLRTTGKASPADVRAVNRRLLLQHISKGRGRISRADLVRLAGLNTATVSGLVAELLEQGLVREVGVGPSVGGKPPILLDLDERLFAVLGVQLIRDGFRIAALSLHGRIIEQHFEVGDGALMLDALVPAVRKMAEGLGRTVLAVGVAVPGIVDHRGVIARSVLLGRDDFDLGGWLGEQLGYPVHLINDSDACALAEVALDEDPAPTLLALYLGDGVGAGLILSGALFQGESFGAGEVGHLNLRTHQLTCECGRTGCLEAAARISVLTGRHQSLQLTPRGEEPQGHLDDAAAERAGRNIAALLELVYELIDVRRTVICGPVCALGSGLLDHIRQALTDYEPYLGGHLTVDYSRLGWNGTLLGAAASAAHQELGLLWSMIDT</sequence>
<feature type="domain" description="HTH iclR-type" evidence="2">
    <location>
        <begin position="23"/>
        <end position="65"/>
    </location>
</feature>
<evidence type="ECO:0000313" key="3">
    <source>
        <dbReference type="EMBL" id="MBR7830349.1"/>
    </source>
</evidence>
<protein>
    <submittedName>
        <fullName evidence="3">ROK family protein</fullName>
    </submittedName>
</protein>
<gene>
    <name evidence="3" type="ORF">KDK95_28865</name>
</gene>
<proteinExistence type="inferred from homology"/>
<keyword evidence="4" id="KW-1185">Reference proteome</keyword>
<dbReference type="InterPro" id="IPR036390">
    <property type="entry name" value="WH_DNA-bd_sf"/>
</dbReference>
<name>A0A941EJQ5_9ACTN</name>
<dbReference type="InterPro" id="IPR043129">
    <property type="entry name" value="ATPase_NBD"/>
</dbReference>
<dbReference type="GO" id="GO:0006355">
    <property type="term" value="P:regulation of DNA-templated transcription"/>
    <property type="evidence" value="ECO:0007669"/>
    <property type="project" value="InterPro"/>
</dbReference>
<comment type="similarity">
    <text evidence="1">Belongs to the ROK (NagC/XylR) family.</text>
</comment>
<dbReference type="Pfam" id="PF09339">
    <property type="entry name" value="HTH_IclR"/>
    <property type="match status" value="1"/>
</dbReference>
<dbReference type="Gene3D" id="3.30.420.40">
    <property type="match status" value="2"/>
</dbReference>
<dbReference type="Proteomes" id="UP000676325">
    <property type="component" value="Unassembled WGS sequence"/>
</dbReference>
<dbReference type="Pfam" id="PF00480">
    <property type="entry name" value="ROK"/>
    <property type="match status" value="1"/>
</dbReference>
<dbReference type="InterPro" id="IPR000600">
    <property type="entry name" value="ROK"/>
</dbReference>
<dbReference type="RefSeq" id="WP_212521476.1">
    <property type="nucleotide sequence ID" value="NZ_JAGSOH010000127.1"/>
</dbReference>
<dbReference type="SUPFAM" id="SSF53067">
    <property type="entry name" value="Actin-like ATPase domain"/>
    <property type="match status" value="1"/>
</dbReference>
<dbReference type="EMBL" id="JAGSOH010000127">
    <property type="protein sequence ID" value="MBR7830349.1"/>
    <property type="molecule type" value="Genomic_DNA"/>
</dbReference>
<dbReference type="SUPFAM" id="SSF46785">
    <property type="entry name" value="Winged helix' DNA-binding domain"/>
    <property type="match status" value="1"/>
</dbReference>
<dbReference type="Gene3D" id="1.10.10.10">
    <property type="entry name" value="Winged helix-like DNA-binding domain superfamily/Winged helix DNA-binding domain"/>
    <property type="match status" value="1"/>
</dbReference>
<dbReference type="InterPro" id="IPR049874">
    <property type="entry name" value="ROK_cs"/>
</dbReference>